<gene>
    <name evidence="3" type="ORF">Scaly_1013000</name>
</gene>
<name>A0AAW2QJ40_9LAMI</name>
<dbReference type="InterPro" id="IPR013103">
    <property type="entry name" value="RVT_2"/>
</dbReference>
<dbReference type="InterPro" id="IPR043502">
    <property type="entry name" value="DNA/RNA_pol_sf"/>
</dbReference>
<accession>A0AAW2QJ40</accession>
<reference evidence="3" key="2">
    <citation type="journal article" date="2024" name="Plant">
        <title>Genomic evolution and insights into agronomic trait innovations of Sesamum species.</title>
        <authorList>
            <person name="Miao H."/>
            <person name="Wang L."/>
            <person name="Qu L."/>
            <person name="Liu H."/>
            <person name="Sun Y."/>
            <person name="Le M."/>
            <person name="Wang Q."/>
            <person name="Wei S."/>
            <person name="Zheng Y."/>
            <person name="Lin W."/>
            <person name="Duan Y."/>
            <person name="Cao H."/>
            <person name="Xiong S."/>
            <person name="Wang X."/>
            <person name="Wei L."/>
            <person name="Li C."/>
            <person name="Ma Q."/>
            <person name="Ju M."/>
            <person name="Zhao R."/>
            <person name="Li G."/>
            <person name="Mu C."/>
            <person name="Tian Q."/>
            <person name="Mei H."/>
            <person name="Zhang T."/>
            <person name="Gao T."/>
            <person name="Zhang H."/>
        </authorList>
    </citation>
    <scope>NUCLEOTIDE SEQUENCE</scope>
    <source>
        <strain evidence="3">KEN8</strain>
    </source>
</reference>
<protein>
    <submittedName>
        <fullName evidence="3">Retrovirus-related Pol polyprotein from transposon RE1</fullName>
    </submittedName>
</protein>
<dbReference type="EMBL" id="JACGWM010000006">
    <property type="protein sequence ID" value="KAL0367941.1"/>
    <property type="molecule type" value="Genomic_DNA"/>
</dbReference>
<dbReference type="Pfam" id="PF07727">
    <property type="entry name" value="RVT_2"/>
    <property type="match status" value="1"/>
</dbReference>
<dbReference type="AlphaFoldDB" id="A0AAW2QJ40"/>
<keyword evidence="1" id="KW-0732">Signal</keyword>
<proteinExistence type="predicted"/>
<dbReference type="CDD" id="cd09272">
    <property type="entry name" value="RNase_HI_RT_Ty1"/>
    <property type="match status" value="1"/>
</dbReference>
<dbReference type="SUPFAM" id="SSF56672">
    <property type="entry name" value="DNA/RNA polymerases"/>
    <property type="match status" value="1"/>
</dbReference>
<evidence type="ECO:0000313" key="3">
    <source>
        <dbReference type="EMBL" id="KAL0367941.1"/>
    </source>
</evidence>
<organism evidence="3">
    <name type="scientific">Sesamum calycinum</name>
    <dbReference type="NCBI Taxonomy" id="2727403"/>
    <lineage>
        <taxon>Eukaryota</taxon>
        <taxon>Viridiplantae</taxon>
        <taxon>Streptophyta</taxon>
        <taxon>Embryophyta</taxon>
        <taxon>Tracheophyta</taxon>
        <taxon>Spermatophyta</taxon>
        <taxon>Magnoliopsida</taxon>
        <taxon>eudicotyledons</taxon>
        <taxon>Gunneridae</taxon>
        <taxon>Pentapetalae</taxon>
        <taxon>asterids</taxon>
        <taxon>lamiids</taxon>
        <taxon>Lamiales</taxon>
        <taxon>Pedaliaceae</taxon>
        <taxon>Sesamum</taxon>
    </lineage>
</organism>
<dbReference type="PANTHER" id="PTHR11439:SF465">
    <property type="entry name" value="REVERSE TRANSCRIPTASE TY1_COPIA-TYPE DOMAIN-CONTAINING PROTEIN"/>
    <property type="match status" value="1"/>
</dbReference>
<feature type="signal peptide" evidence="1">
    <location>
        <begin position="1"/>
        <end position="20"/>
    </location>
</feature>
<feature type="domain" description="Reverse transcriptase Ty1/copia-type" evidence="2">
    <location>
        <begin position="3"/>
        <end position="83"/>
    </location>
</feature>
<dbReference type="PANTHER" id="PTHR11439">
    <property type="entry name" value="GAG-POL-RELATED RETROTRANSPOSON"/>
    <property type="match status" value="1"/>
</dbReference>
<evidence type="ECO:0000256" key="1">
    <source>
        <dbReference type="SAM" id="SignalP"/>
    </source>
</evidence>
<feature type="chain" id="PRO_5043968731" evidence="1">
    <location>
        <begin position="21"/>
        <end position="271"/>
    </location>
</feature>
<comment type="caution">
    <text evidence="3">The sequence shown here is derived from an EMBL/GenBank/DDBJ whole genome shotgun (WGS) entry which is preliminary data.</text>
</comment>
<evidence type="ECO:0000259" key="2">
    <source>
        <dbReference type="Pfam" id="PF07727"/>
    </source>
</evidence>
<reference evidence="3" key="1">
    <citation type="submission" date="2020-06" db="EMBL/GenBank/DDBJ databases">
        <authorList>
            <person name="Li T."/>
            <person name="Hu X."/>
            <person name="Zhang T."/>
            <person name="Song X."/>
            <person name="Zhang H."/>
            <person name="Dai N."/>
            <person name="Sheng W."/>
            <person name="Hou X."/>
            <person name="Wei L."/>
        </authorList>
    </citation>
    <scope>NUCLEOTIDE SEQUENCE</scope>
    <source>
        <strain evidence="3">KEN8</strain>
        <tissue evidence="3">Leaf</tissue>
    </source>
</reference>
<sequence length="271" mass="30552">MILMLLVYVDDLLLTGPSESLIIEVKKYLDVVFSIKDLGYAKYFLGLEIARSSTGTSVTQCKYIQDIIADTGLEHSKPTSTPLPLGLKLISHNLPALEDLEPFRRLVGRLMYLGFTRPDISYAAQQLSQFVHTPCQPHMHAIMHLVRLESCVDTWRSLIGYCVFLGNALIAWTTKKQPTVLRSTAEAKYRSLGAIVSALHIMANPVFHERTKHLEIDCHVVRDKYKSGFVSPSHISGRQQLADLFTKLLSLFYFCHILVQDGFDFCHPSPS</sequence>